<name>A0A937VZZ4_UNCTE</name>
<keyword evidence="1" id="KW-0808">Transferase</keyword>
<dbReference type="EMBL" id="VGLS01000111">
    <property type="protein sequence ID" value="MBM3223220.1"/>
    <property type="molecule type" value="Genomic_DNA"/>
</dbReference>
<comment type="caution">
    <text evidence="1">The sequence shown here is derived from an EMBL/GenBank/DDBJ whole genome shotgun (WGS) entry which is preliminary data.</text>
</comment>
<dbReference type="InterPro" id="IPR029063">
    <property type="entry name" value="SAM-dependent_MTases_sf"/>
</dbReference>
<organism evidence="1 2">
    <name type="scientific">Tectimicrobiota bacterium</name>
    <dbReference type="NCBI Taxonomy" id="2528274"/>
    <lineage>
        <taxon>Bacteria</taxon>
        <taxon>Pseudomonadati</taxon>
        <taxon>Nitrospinota/Tectimicrobiota group</taxon>
        <taxon>Candidatus Tectimicrobiota</taxon>
    </lineage>
</organism>
<evidence type="ECO:0000313" key="2">
    <source>
        <dbReference type="Proteomes" id="UP000712673"/>
    </source>
</evidence>
<proteinExistence type="predicted"/>
<sequence>MAEAIDYFNTQSALRSLATRVALHARRGMYARFLTLAGAQPADRVLDLGVTPDTSLPDSNFLERWYPHRHNITMASHEDCSELETVFPGTTFVQIAPHQALPFTDRAFDLGFSSAVLEHVGNTAQQRFFLQELLRTSERVFLTTPDRAFPVELHTFFPCLHWLPKPLHRRVLQGLGQSFWAAESNLNLLTRRELAQLVTEALQAVGRQAAWTITRYRLLGLPSNLLLWVRGESGT</sequence>
<dbReference type="AlphaFoldDB" id="A0A937VZZ4"/>
<dbReference type="GO" id="GO:0032259">
    <property type="term" value="P:methylation"/>
    <property type="evidence" value="ECO:0007669"/>
    <property type="project" value="UniProtKB-KW"/>
</dbReference>
<gene>
    <name evidence="1" type="ORF">FJZ47_05365</name>
</gene>
<dbReference type="Gene3D" id="3.40.50.150">
    <property type="entry name" value="Vaccinia Virus protein VP39"/>
    <property type="match status" value="1"/>
</dbReference>
<evidence type="ECO:0000313" key="1">
    <source>
        <dbReference type="EMBL" id="MBM3223220.1"/>
    </source>
</evidence>
<dbReference type="SUPFAM" id="SSF53335">
    <property type="entry name" value="S-adenosyl-L-methionine-dependent methyltransferases"/>
    <property type="match status" value="1"/>
</dbReference>
<protein>
    <submittedName>
        <fullName evidence="1">Class I SAM-dependent methyltransferase</fullName>
    </submittedName>
</protein>
<reference evidence="1" key="1">
    <citation type="submission" date="2019-03" db="EMBL/GenBank/DDBJ databases">
        <title>Lake Tanganyika Metagenome-Assembled Genomes (MAGs).</title>
        <authorList>
            <person name="Tran P."/>
        </authorList>
    </citation>
    <scope>NUCLEOTIDE SEQUENCE</scope>
    <source>
        <strain evidence="1">K_DeepCast_65m_m2_066</strain>
    </source>
</reference>
<accession>A0A937VZZ4</accession>
<dbReference type="Proteomes" id="UP000712673">
    <property type="component" value="Unassembled WGS sequence"/>
</dbReference>
<keyword evidence="1" id="KW-0489">Methyltransferase</keyword>
<dbReference type="GO" id="GO:0008168">
    <property type="term" value="F:methyltransferase activity"/>
    <property type="evidence" value="ECO:0007669"/>
    <property type="project" value="UniProtKB-KW"/>
</dbReference>